<evidence type="ECO:0000313" key="12">
    <source>
        <dbReference type="Proteomes" id="UP000305095"/>
    </source>
</evidence>
<sequence>MIRMTPRLRLFPLLISALVACTISARAQDRGSLNPQPLPPLANPDDPKIGAKQLFARKVLPAALPTRSIGGYTKGCLAGAAQMPLNGDTWQVMRLSRNRYWGHPNMIALLKRLAANAHKDAGWPGILVGDIGQPRGGPALSGHASHQIGLDADIWLTPMPDRKLSREDREEMSAVMMVRDDRLDIDPRVFTPGHVLVIRDAAREPAVQRIFVNPAIKKALCREAKGDRGWLSKIRPWWGHDYHFHIRMRCPPGSPACEGQKPQAEGEGCKPSDLAFWFKDSVLHPKPPPKPPKPRPPMTLAQMPADCRTVLNAPDAKQQLPGQ</sequence>
<feature type="chain" id="PRO_5020679603" evidence="10">
    <location>
        <begin position="28"/>
        <end position="323"/>
    </location>
</feature>
<reference evidence="11 12" key="1">
    <citation type="submission" date="2019-05" db="EMBL/GenBank/DDBJ databases">
        <title>Draft Genome of Bradyrhizobium elkanii strain SEMIA 938, Used in Commercial Inoculants for Lupinus spp. in Brazil.</title>
        <authorList>
            <person name="Hungria M."/>
            <person name="Delamuta J.R.M."/>
            <person name="Ribeiro R.A."/>
            <person name="Nogueira M.A."/>
        </authorList>
    </citation>
    <scope>NUCLEOTIDE SEQUENCE [LARGE SCALE GENOMIC DNA]</scope>
    <source>
        <strain evidence="11 12">Semia 938</strain>
    </source>
</reference>
<evidence type="ECO:0000256" key="6">
    <source>
        <dbReference type="ARBA" id="ARBA00022833"/>
    </source>
</evidence>
<dbReference type="GO" id="GO:0030288">
    <property type="term" value="C:outer membrane-bounded periplasmic space"/>
    <property type="evidence" value="ECO:0007669"/>
    <property type="project" value="InterPro"/>
</dbReference>
<dbReference type="Proteomes" id="UP000305095">
    <property type="component" value="Unassembled WGS sequence"/>
</dbReference>
<evidence type="ECO:0000256" key="10">
    <source>
        <dbReference type="SAM" id="SignalP"/>
    </source>
</evidence>
<accession>A0A4U6RVU2</accession>
<keyword evidence="4" id="KW-0574">Periplasm</keyword>
<evidence type="ECO:0000256" key="5">
    <source>
        <dbReference type="ARBA" id="ARBA00022801"/>
    </source>
</evidence>
<dbReference type="SUPFAM" id="SSF55166">
    <property type="entry name" value="Hedgehog/DD-peptidase"/>
    <property type="match status" value="1"/>
</dbReference>
<keyword evidence="7" id="KW-0482">Metalloprotease</keyword>
<feature type="disulfide bond" evidence="8">
    <location>
        <begin position="76"/>
        <end position="307"/>
    </location>
</feature>
<proteinExistence type="predicted"/>
<evidence type="ECO:0000256" key="9">
    <source>
        <dbReference type="SAM" id="MobiDB-lite"/>
    </source>
</evidence>
<evidence type="ECO:0000256" key="1">
    <source>
        <dbReference type="ARBA" id="ARBA00022670"/>
    </source>
</evidence>
<evidence type="ECO:0000256" key="2">
    <source>
        <dbReference type="ARBA" id="ARBA00022723"/>
    </source>
</evidence>
<feature type="region of interest" description="Disordered" evidence="9">
    <location>
        <begin position="281"/>
        <end position="303"/>
    </location>
</feature>
<dbReference type="Pfam" id="PF03411">
    <property type="entry name" value="Peptidase_M74"/>
    <property type="match status" value="1"/>
</dbReference>
<evidence type="ECO:0000256" key="3">
    <source>
        <dbReference type="ARBA" id="ARBA00022729"/>
    </source>
</evidence>
<keyword evidence="3 10" id="KW-0732">Signal</keyword>
<dbReference type="Gene3D" id="3.30.1380.10">
    <property type="match status" value="1"/>
</dbReference>
<dbReference type="GO" id="GO:0008237">
    <property type="term" value="F:metallopeptidase activity"/>
    <property type="evidence" value="ECO:0007669"/>
    <property type="project" value="UniProtKB-KW"/>
</dbReference>
<gene>
    <name evidence="11" type="primary">mepA</name>
    <name evidence="11" type="ORF">FDV58_26260</name>
</gene>
<name>A0A4U6RVU2_BRAEL</name>
<dbReference type="NCBIfam" id="NF006947">
    <property type="entry name" value="PRK09429.1"/>
    <property type="match status" value="1"/>
</dbReference>
<evidence type="ECO:0000256" key="8">
    <source>
        <dbReference type="PIRSR" id="PIRSR018455-2"/>
    </source>
</evidence>
<dbReference type="PROSITE" id="PS51257">
    <property type="entry name" value="PROKAR_LIPOPROTEIN"/>
    <property type="match status" value="1"/>
</dbReference>
<evidence type="ECO:0000256" key="4">
    <source>
        <dbReference type="ARBA" id="ARBA00022764"/>
    </source>
</evidence>
<feature type="disulfide bond" evidence="8">
    <location>
        <begin position="250"/>
        <end position="257"/>
    </location>
</feature>
<dbReference type="PIRSF" id="PIRSF018455">
    <property type="entry name" value="MepA"/>
    <property type="match status" value="1"/>
</dbReference>
<evidence type="ECO:0000256" key="7">
    <source>
        <dbReference type="ARBA" id="ARBA00023049"/>
    </source>
</evidence>
<dbReference type="GO" id="GO:0004252">
    <property type="term" value="F:serine-type endopeptidase activity"/>
    <property type="evidence" value="ECO:0007669"/>
    <property type="project" value="InterPro"/>
</dbReference>
<evidence type="ECO:0000313" key="11">
    <source>
        <dbReference type="EMBL" id="TKV78418.1"/>
    </source>
</evidence>
<dbReference type="InterPro" id="IPR005073">
    <property type="entry name" value="Peptidase_M74"/>
</dbReference>
<dbReference type="GO" id="GO:0046872">
    <property type="term" value="F:metal ion binding"/>
    <property type="evidence" value="ECO:0007669"/>
    <property type="project" value="UniProtKB-KW"/>
</dbReference>
<keyword evidence="5" id="KW-0378">Hydrolase</keyword>
<keyword evidence="2" id="KW-0479">Metal-binding</keyword>
<keyword evidence="1" id="KW-0645">Protease</keyword>
<feature type="signal peptide" evidence="10">
    <location>
        <begin position="1"/>
        <end position="27"/>
    </location>
</feature>
<keyword evidence="8" id="KW-1015">Disulfide bond</keyword>
<dbReference type="InterPro" id="IPR009045">
    <property type="entry name" value="Zn_M74/Hedgehog-like"/>
</dbReference>
<protein>
    <submittedName>
        <fullName evidence="11">Penicillin-insensitive murein endopeptidase</fullName>
    </submittedName>
</protein>
<dbReference type="EMBL" id="SZZP01000017">
    <property type="protein sequence ID" value="TKV78418.1"/>
    <property type="molecule type" value="Genomic_DNA"/>
</dbReference>
<keyword evidence="6" id="KW-0862">Zinc</keyword>
<organism evidence="11 12">
    <name type="scientific">Bradyrhizobium elkanii</name>
    <dbReference type="NCBI Taxonomy" id="29448"/>
    <lineage>
        <taxon>Bacteria</taxon>
        <taxon>Pseudomonadati</taxon>
        <taxon>Pseudomonadota</taxon>
        <taxon>Alphaproteobacteria</taxon>
        <taxon>Hyphomicrobiales</taxon>
        <taxon>Nitrobacteraceae</taxon>
        <taxon>Bradyrhizobium</taxon>
    </lineage>
</organism>
<feature type="disulfide bond" evidence="8">
    <location>
        <begin position="221"/>
        <end position="269"/>
    </location>
</feature>
<feature type="compositionally biased region" description="Pro residues" evidence="9">
    <location>
        <begin position="285"/>
        <end position="297"/>
    </location>
</feature>
<comment type="caution">
    <text evidence="11">The sequence shown here is derived from an EMBL/GenBank/DDBJ whole genome shotgun (WGS) entry which is preliminary data.</text>
</comment>
<dbReference type="GO" id="GO:0006508">
    <property type="term" value="P:proteolysis"/>
    <property type="evidence" value="ECO:0007669"/>
    <property type="project" value="UniProtKB-KW"/>
</dbReference>
<dbReference type="AlphaFoldDB" id="A0A4U6RVU2"/>